<accession>A0A9Q0JS56</accession>
<feature type="compositionally biased region" description="Acidic residues" evidence="1">
    <location>
        <begin position="511"/>
        <end position="526"/>
    </location>
</feature>
<evidence type="ECO:0000313" key="2">
    <source>
        <dbReference type="EMBL" id="KAJ4851117.1"/>
    </source>
</evidence>
<feature type="compositionally biased region" description="Basic and acidic residues" evidence="1">
    <location>
        <begin position="477"/>
        <end position="502"/>
    </location>
</feature>
<protein>
    <submittedName>
        <fullName evidence="2">Uncharacterized protein</fullName>
    </submittedName>
</protein>
<feature type="region of interest" description="Disordered" evidence="1">
    <location>
        <begin position="463"/>
        <end position="526"/>
    </location>
</feature>
<dbReference type="PANTHER" id="PTHR35505:SF5">
    <property type="entry name" value="SUBSTRATE CARRIER FAMILY PROTEIN"/>
    <property type="match status" value="1"/>
</dbReference>
<dbReference type="OrthoDB" id="1654714at2759"/>
<dbReference type="Proteomes" id="UP001141552">
    <property type="component" value="Unassembled WGS sequence"/>
</dbReference>
<evidence type="ECO:0000313" key="3">
    <source>
        <dbReference type="Proteomes" id="UP001141552"/>
    </source>
</evidence>
<proteinExistence type="predicted"/>
<reference evidence="2" key="1">
    <citation type="submission" date="2022-02" db="EMBL/GenBank/DDBJ databases">
        <authorList>
            <person name="Henning P.M."/>
            <person name="McCubbin A.G."/>
            <person name="Shore J.S."/>
        </authorList>
    </citation>
    <scope>NUCLEOTIDE SEQUENCE</scope>
    <source>
        <strain evidence="2">F60SS</strain>
        <tissue evidence="2">Leaves</tissue>
    </source>
</reference>
<reference evidence="2" key="2">
    <citation type="journal article" date="2023" name="Plants (Basel)">
        <title>Annotation of the Turnera subulata (Passifloraceae) Draft Genome Reveals the S-Locus Evolved after the Divergence of Turneroideae from Passifloroideae in a Stepwise Manner.</title>
        <authorList>
            <person name="Henning P.M."/>
            <person name="Roalson E.H."/>
            <person name="Mir W."/>
            <person name="McCubbin A.G."/>
            <person name="Shore J.S."/>
        </authorList>
    </citation>
    <scope>NUCLEOTIDE SEQUENCE</scope>
    <source>
        <strain evidence="2">F60SS</strain>
    </source>
</reference>
<feature type="region of interest" description="Disordered" evidence="1">
    <location>
        <begin position="430"/>
        <end position="449"/>
    </location>
</feature>
<dbReference type="PANTHER" id="PTHR35505">
    <property type="entry name" value="OS01G0600300 PROTEIN"/>
    <property type="match status" value="1"/>
</dbReference>
<sequence>MNLPKPTLLVGDNYSITLNQSIENLLTQIRKGDPNFPHFTNTFYELMQSQIDPPLETIWVYSALSFHSRKTTKDDASSRFSTAKELFQLVSGVSASCSASRSVALLAPVVFELYSPVVELLGKDLGVKRVKKVIEKVKSLVGEILGYVSICCCKDLGVETDSNSTVPFADLVSVWTGGKGEIEAFLPLVGGEICREIGFGLCSVNYLAGVVIAEVFLLKMCLDLWVGSQGVGKEKDVRSSAVGLMTAFRSFYFFETLVRMLLEPTLRLSSLVSSGDEVLLRKILYDAVISVEYTYVSPERTTHLPSEHVTTLAMERLILTHEAIECFRKDGDHERAISCTSAFSTSRLPSQIVKFVKSQISKGEGVDNINGSSPKALLKWLLVQESKGNRLFDDRIAKRLARLPLDDFKTNYEHQVSKLESKRADVDLLPYIDRDGEEDNREEVEKEANESMISAFVAAAHSMRLTETGGRKRKQHRNDGNHRRNKLSKHDHDDSSDSETERSSSVSNDDLSSESEVENPSSDEDV</sequence>
<dbReference type="AlphaFoldDB" id="A0A9Q0JS56"/>
<comment type="caution">
    <text evidence="2">The sequence shown here is derived from an EMBL/GenBank/DDBJ whole genome shotgun (WGS) entry which is preliminary data.</text>
</comment>
<gene>
    <name evidence="2" type="ORF">Tsubulata_040711</name>
</gene>
<evidence type="ECO:0000256" key="1">
    <source>
        <dbReference type="SAM" id="MobiDB-lite"/>
    </source>
</evidence>
<name>A0A9Q0JS56_9ROSI</name>
<dbReference type="EMBL" id="JAKUCV010000126">
    <property type="protein sequence ID" value="KAJ4851117.1"/>
    <property type="molecule type" value="Genomic_DNA"/>
</dbReference>
<keyword evidence="3" id="KW-1185">Reference proteome</keyword>
<organism evidence="2 3">
    <name type="scientific">Turnera subulata</name>
    <dbReference type="NCBI Taxonomy" id="218843"/>
    <lineage>
        <taxon>Eukaryota</taxon>
        <taxon>Viridiplantae</taxon>
        <taxon>Streptophyta</taxon>
        <taxon>Embryophyta</taxon>
        <taxon>Tracheophyta</taxon>
        <taxon>Spermatophyta</taxon>
        <taxon>Magnoliopsida</taxon>
        <taxon>eudicotyledons</taxon>
        <taxon>Gunneridae</taxon>
        <taxon>Pentapetalae</taxon>
        <taxon>rosids</taxon>
        <taxon>fabids</taxon>
        <taxon>Malpighiales</taxon>
        <taxon>Passifloraceae</taxon>
        <taxon>Turnera</taxon>
    </lineage>
</organism>